<dbReference type="AlphaFoldDB" id="A0A1M3SYS9"/>
<evidence type="ECO:0000313" key="3">
    <source>
        <dbReference type="Proteomes" id="UP000184063"/>
    </source>
</evidence>
<dbReference type="Proteomes" id="UP000184063">
    <property type="component" value="Unassembled WGS sequence"/>
</dbReference>
<gene>
    <name evidence="2" type="ORF">ASPFODRAFT_556278</name>
</gene>
<feature type="region of interest" description="Disordered" evidence="1">
    <location>
        <begin position="81"/>
        <end position="106"/>
    </location>
</feature>
<proteinExistence type="predicted"/>
<name>A0A1M3SYS9_ASPLC</name>
<evidence type="ECO:0000256" key="1">
    <source>
        <dbReference type="SAM" id="MobiDB-lite"/>
    </source>
</evidence>
<dbReference type="EMBL" id="KV878279">
    <property type="protein sequence ID" value="OJZ79653.1"/>
    <property type="molecule type" value="Genomic_DNA"/>
</dbReference>
<dbReference type="VEuPathDB" id="FungiDB:ASPFODRAFT_556278"/>
<protein>
    <submittedName>
        <fullName evidence="2">Uncharacterized protein</fullName>
    </submittedName>
</protein>
<organism evidence="2 3">
    <name type="scientific">Aspergillus luchuensis (strain CBS 106.47)</name>
    <dbReference type="NCBI Taxonomy" id="1137211"/>
    <lineage>
        <taxon>Eukaryota</taxon>
        <taxon>Fungi</taxon>
        <taxon>Dikarya</taxon>
        <taxon>Ascomycota</taxon>
        <taxon>Pezizomycotina</taxon>
        <taxon>Eurotiomycetes</taxon>
        <taxon>Eurotiomycetidae</taxon>
        <taxon>Eurotiales</taxon>
        <taxon>Aspergillaceae</taxon>
        <taxon>Aspergillus</taxon>
        <taxon>Aspergillus subgen. Circumdati</taxon>
    </lineage>
</organism>
<evidence type="ECO:0000313" key="2">
    <source>
        <dbReference type="EMBL" id="OJZ79653.1"/>
    </source>
</evidence>
<accession>A0A1M3SYS9</accession>
<reference evidence="3" key="1">
    <citation type="journal article" date="2017" name="Genome Biol.">
        <title>Comparative genomics reveals high biological diversity and specific adaptations in the industrially and medically important fungal genus Aspergillus.</title>
        <authorList>
            <person name="de Vries R.P."/>
            <person name="Riley R."/>
            <person name="Wiebenga A."/>
            <person name="Aguilar-Osorio G."/>
            <person name="Amillis S."/>
            <person name="Uchima C.A."/>
            <person name="Anderluh G."/>
            <person name="Asadollahi M."/>
            <person name="Askin M."/>
            <person name="Barry K."/>
            <person name="Battaglia E."/>
            <person name="Bayram O."/>
            <person name="Benocci T."/>
            <person name="Braus-Stromeyer S.A."/>
            <person name="Caldana C."/>
            <person name="Canovas D."/>
            <person name="Cerqueira G.C."/>
            <person name="Chen F."/>
            <person name="Chen W."/>
            <person name="Choi C."/>
            <person name="Clum A."/>
            <person name="Dos Santos R.A."/>
            <person name="Damasio A.R."/>
            <person name="Diallinas G."/>
            <person name="Emri T."/>
            <person name="Fekete E."/>
            <person name="Flipphi M."/>
            <person name="Freyberg S."/>
            <person name="Gallo A."/>
            <person name="Gournas C."/>
            <person name="Habgood R."/>
            <person name="Hainaut M."/>
            <person name="Harispe M.L."/>
            <person name="Henrissat B."/>
            <person name="Hilden K.S."/>
            <person name="Hope R."/>
            <person name="Hossain A."/>
            <person name="Karabika E."/>
            <person name="Karaffa L."/>
            <person name="Karanyi Z."/>
            <person name="Krasevec N."/>
            <person name="Kuo A."/>
            <person name="Kusch H."/>
            <person name="LaButti K."/>
            <person name="Lagendijk E.L."/>
            <person name="Lapidus A."/>
            <person name="Levasseur A."/>
            <person name="Lindquist E."/>
            <person name="Lipzen A."/>
            <person name="Logrieco A.F."/>
            <person name="MacCabe A."/>
            <person name="Maekelae M.R."/>
            <person name="Malavazi I."/>
            <person name="Melin P."/>
            <person name="Meyer V."/>
            <person name="Mielnichuk N."/>
            <person name="Miskei M."/>
            <person name="Molnar A.P."/>
            <person name="Mule G."/>
            <person name="Ngan C.Y."/>
            <person name="Orejas M."/>
            <person name="Orosz E."/>
            <person name="Ouedraogo J.P."/>
            <person name="Overkamp K.M."/>
            <person name="Park H.-S."/>
            <person name="Perrone G."/>
            <person name="Piumi F."/>
            <person name="Punt P.J."/>
            <person name="Ram A.F."/>
            <person name="Ramon A."/>
            <person name="Rauscher S."/>
            <person name="Record E."/>
            <person name="Riano-Pachon D.M."/>
            <person name="Robert V."/>
            <person name="Roehrig J."/>
            <person name="Ruller R."/>
            <person name="Salamov A."/>
            <person name="Salih N.S."/>
            <person name="Samson R.A."/>
            <person name="Sandor E."/>
            <person name="Sanguinetti M."/>
            <person name="Schuetze T."/>
            <person name="Sepcic K."/>
            <person name="Shelest E."/>
            <person name="Sherlock G."/>
            <person name="Sophianopoulou V."/>
            <person name="Squina F.M."/>
            <person name="Sun H."/>
            <person name="Susca A."/>
            <person name="Todd R.B."/>
            <person name="Tsang A."/>
            <person name="Unkles S.E."/>
            <person name="van de Wiele N."/>
            <person name="van Rossen-Uffink D."/>
            <person name="Oliveira J.V."/>
            <person name="Vesth T.C."/>
            <person name="Visser J."/>
            <person name="Yu J.-H."/>
            <person name="Zhou M."/>
            <person name="Andersen M.R."/>
            <person name="Archer D.B."/>
            <person name="Baker S.E."/>
            <person name="Benoit I."/>
            <person name="Brakhage A.A."/>
            <person name="Braus G.H."/>
            <person name="Fischer R."/>
            <person name="Frisvad J.C."/>
            <person name="Goldman G.H."/>
            <person name="Houbraken J."/>
            <person name="Oakley B."/>
            <person name="Pocsi I."/>
            <person name="Scazzocchio C."/>
            <person name="Seiboth B."/>
            <person name="vanKuyk P.A."/>
            <person name="Wortman J."/>
            <person name="Dyer P.S."/>
            <person name="Grigoriev I.V."/>
        </authorList>
    </citation>
    <scope>NUCLEOTIDE SEQUENCE [LARGE SCALE GENOMIC DNA]</scope>
    <source>
        <strain evidence="3">CBS 106.47</strain>
    </source>
</reference>
<sequence>MKWYLPGKLGQSWATGHVERWGTWVGYGGLLLEGTTFLRNYPQDNYSSTFKCFLVSLPRSCSLAVLYIFRTADYIPTWQTSDPEETGSWPAESLAQSCRDQHPDPF</sequence>